<proteinExistence type="predicted"/>
<comment type="caution">
    <text evidence="1">The sequence shown here is derived from an EMBL/GenBank/DDBJ whole genome shotgun (WGS) entry which is preliminary data.</text>
</comment>
<name>A0ABQ9I6S7_9NEOP</name>
<reference evidence="1 2" key="1">
    <citation type="submission" date="2023-02" db="EMBL/GenBank/DDBJ databases">
        <title>LHISI_Scaffold_Assembly.</title>
        <authorList>
            <person name="Stuart O.P."/>
            <person name="Cleave R."/>
            <person name="Magrath M.J.L."/>
            <person name="Mikheyev A.S."/>
        </authorList>
    </citation>
    <scope>NUCLEOTIDE SEQUENCE [LARGE SCALE GENOMIC DNA]</scope>
    <source>
        <strain evidence="1">Daus_M_001</strain>
        <tissue evidence="1">Leg muscle</tissue>
    </source>
</reference>
<feature type="non-terminal residue" evidence="1">
    <location>
        <position position="152"/>
    </location>
</feature>
<dbReference type="EMBL" id="JARBHB010000002">
    <property type="protein sequence ID" value="KAJ8892348.1"/>
    <property type="molecule type" value="Genomic_DNA"/>
</dbReference>
<keyword evidence="2" id="KW-1185">Reference proteome</keyword>
<dbReference type="Proteomes" id="UP001159363">
    <property type="component" value="Chromosome 2"/>
</dbReference>
<accession>A0ABQ9I6S7</accession>
<sequence>MDQQAQYAFDMIKAEFERHSVTVLPGSYMPADPPIVTIGIGMGAMLYQEDPVDRTLLLLQEFSFTIKHHRQSENQLPDVLSRALQTGVAADEVYDWEWMLPPEPKREVTPEETLLQALRRNPNYTSNASSGCQHREKSEMSGNVSEWWEYFP</sequence>
<evidence type="ECO:0000313" key="1">
    <source>
        <dbReference type="EMBL" id="KAJ8892348.1"/>
    </source>
</evidence>
<evidence type="ECO:0000313" key="2">
    <source>
        <dbReference type="Proteomes" id="UP001159363"/>
    </source>
</evidence>
<gene>
    <name evidence="1" type="ORF">PR048_004928</name>
</gene>
<protein>
    <submittedName>
        <fullName evidence="1">Uncharacterized protein</fullName>
    </submittedName>
</protein>
<organism evidence="1 2">
    <name type="scientific">Dryococelus australis</name>
    <dbReference type="NCBI Taxonomy" id="614101"/>
    <lineage>
        <taxon>Eukaryota</taxon>
        <taxon>Metazoa</taxon>
        <taxon>Ecdysozoa</taxon>
        <taxon>Arthropoda</taxon>
        <taxon>Hexapoda</taxon>
        <taxon>Insecta</taxon>
        <taxon>Pterygota</taxon>
        <taxon>Neoptera</taxon>
        <taxon>Polyneoptera</taxon>
        <taxon>Phasmatodea</taxon>
        <taxon>Verophasmatodea</taxon>
        <taxon>Anareolatae</taxon>
        <taxon>Phasmatidae</taxon>
        <taxon>Eurycanthinae</taxon>
        <taxon>Dryococelus</taxon>
    </lineage>
</organism>